<dbReference type="PANTHER" id="PTHR13457">
    <property type="entry name" value="BAP28"/>
    <property type="match status" value="1"/>
</dbReference>
<keyword evidence="1" id="KW-0690">Ribosome biogenesis</keyword>
<dbReference type="GO" id="GO:0034455">
    <property type="term" value="C:t-UTP complex"/>
    <property type="evidence" value="ECO:0007669"/>
    <property type="project" value="TreeGrafter"/>
</dbReference>
<feature type="non-terminal residue" evidence="3">
    <location>
        <position position="642"/>
    </location>
</feature>
<dbReference type="GO" id="GO:0032040">
    <property type="term" value="C:small-subunit processome"/>
    <property type="evidence" value="ECO:0007669"/>
    <property type="project" value="TreeGrafter"/>
</dbReference>
<evidence type="ECO:0000259" key="2">
    <source>
        <dbReference type="Pfam" id="PF23243"/>
    </source>
</evidence>
<dbReference type="InterPro" id="IPR056473">
    <property type="entry name" value="HEAT_Utp10/HEAT1"/>
</dbReference>
<accession>A0A1B6MN83</accession>
<dbReference type="SUPFAM" id="SSF48371">
    <property type="entry name" value="ARM repeat"/>
    <property type="match status" value="1"/>
</dbReference>
<dbReference type="EMBL" id="GEBQ01002616">
    <property type="protein sequence ID" value="JAT37361.1"/>
    <property type="molecule type" value="Transcribed_RNA"/>
</dbReference>
<dbReference type="AlphaFoldDB" id="A0A1B6MN83"/>
<dbReference type="Pfam" id="PF23243">
    <property type="entry name" value="HEAT_HEATR1"/>
    <property type="match status" value="1"/>
</dbReference>
<evidence type="ECO:0000313" key="3">
    <source>
        <dbReference type="EMBL" id="JAT37361.1"/>
    </source>
</evidence>
<name>A0A1B6MN83_9HEMI</name>
<reference evidence="3" key="1">
    <citation type="submission" date="2015-11" db="EMBL/GenBank/DDBJ databases">
        <title>De novo transcriptome assembly of four potential Pierce s Disease insect vectors from Arizona vineyards.</title>
        <authorList>
            <person name="Tassone E.E."/>
        </authorList>
    </citation>
    <scope>NUCLEOTIDE SEQUENCE</scope>
</reference>
<dbReference type="GO" id="GO:0030686">
    <property type="term" value="C:90S preribosome"/>
    <property type="evidence" value="ECO:0007669"/>
    <property type="project" value="TreeGrafter"/>
</dbReference>
<feature type="domain" description="Utp10/HEAT1 HEAT-repeats" evidence="2">
    <location>
        <begin position="476"/>
        <end position="637"/>
    </location>
</feature>
<evidence type="ECO:0000256" key="1">
    <source>
        <dbReference type="RuleBase" id="RU367065"/>
    </source>
</evidence>
<dbReference type="InterPro" id="IPR040191">
    <property type="entry name" value="UTP10"/>
</dbReference>
<protein>
    <recommendedName>
        <fullName evidence="1">HEAT repeat-containing protein 1</fullName>
    </recommendedName>
</protein>
<keyword evidence="1" id="KW-0698">rRNA processing</keyword>
<dbReference type="PANTHER" id="PTHR13457:SF1">
    <property type="entry name" value="HEAT REPEAT-CONTAINING PROTEIN 1"/>
    <property type="match status" value="1"/>
</dbReference>
<gene>
    <name evidence="3" type="ORF">g.1266</name>
</gene>
<dbReference type="InterPro" id="IPR016024">
    <property type="entry name" value="ARM-type_fold"/>
</dbReference>
<keyword evidence="1" id="KW-0687">Ribonucleoprotein</keyword>
<proteinExistence type="inferred from homology"/>
<keyword evidence="1" id="KW-0539">Nucleus</keyword>
<organism evidence="3">
    <name type="scientific">Graphocephala atropunctata</name>
    <dbReference type="NCBI Taxonomy" id="36148"/>
    <lineage>
        <taxon>Eukaryota</taxon>
        <taxon>Metazoa</taxon>
        <taxon>Ecdysozoa</taxon>
        <taxon>Arthropoda</taxon>
        <taxon>Hexapoda</taxon>
        <taxon>Insecta</taxon>
        <taxon>Pterygota</taxon>
        <taxon>Neoptera</taxon>
        <taxon>Paraneoptera</taxon>
        <taxon>Hemiptera</taxon>
        <taxon>Auchenorrhyncha</taxon>
        <taxon>Membracoidea</taxon>
        <taxon>Cicadellidae</taxon>
        <taxon>Cicadellinae</taxon>
        <taxon>Cicadellini</taxon>
        <taxon>Graphocephala</taxon>
    </lineage>
</organism>
<sequence length="642" mass="71303">EIAAECMGWLAQLVEGLASLAGTECVLVPALLVALHSPQDQVRHRALTVLQCLGQKLALPTYHRLLDLLTEHREEIHIDHEQITVVLYMCLSPDPSVKSLQDKSQRQEMANVLNGLMDIVVAPDTPTYVKSSLLQLLDQINSQSLLEKLVPLAMNILQSPLRSAEDGSVLRSVVRRVSTVTAAALSGEEVWEFVETCMKDQKPLGTDADLPAVLMLQQVDKELFATLSVEMQRNLLSLIVSCAAAAESSDVTSAATSCVKRVTLDAGVVASLLEPMRDATVDPSPTSSTAVKRRAWTVKKPPSLGLLTSTPWRQGLCLLEFIQNKKKLENVQLLLPRLFEILNRCLQFEEQSPVEYTKQALLASLLQCCVKLSPDCRPVELPEASMQVELVVECIRVSQNPQTHHHALLLLAHMANMIPERVLHSIMPIFTFMGSSVLRQDDAYSFQIISKIVETIIPILMKSEAAEVDLSPELVGVLRVFAGAMLDIPEHRRIPLFTKLLATLRQGRFLWAFLALVFESHVLHPSPDNTAVKETGSIPKRLEVGLHLCHHFTPAIILSAACQLIRYLCVLPVEKGDKKVKTFKKSSEGALFDVEKATDKQLRHYTYTGLTFLSFLLSSKQFLRLMAALTAEEVQELEDTFQ</sequence>
<comment type="function">
    <text evidence="1">Involved in nucleolar processing of pre-18S ribosomal RNA.</text>
</comment>
<dbReference type="GO" id="GO:0045943">
    <property type="term" value="P:positive regulation of transcription by RNA polymerase I"/>
    <property type="evidence" value="ECO:0007669"/>
    <property type="project" value="TreeGrafter"/>
</dbReference>
<comment type="subcellular location">
    <subcellularLocation>
        <location evidence="1">Nucleus</location>
        <location evidence="1">Nucleolus</location>
    </subcellularLocation>
</comment>
<feature type="non-terminal residue" evidence="3">
    <location>
        <position position="1"/>
    </location>
</feature>
<dbReference type="GO" id="GO:0000462">
    <property type="term" value="P:maturation of SSU-rRNA from tricistronic rRNA transcript (SSU-rRNA, 5.8S rRNA, LSU-rRNA)"/>
    <property type="evidence" value="ECO:0007669"/>
    <property type="project" value="TreeGrafter"/>
</dbReference>
<comment type="similarity">
    <text evidence="1">Belongs to the HEATR1/UTP10 family.</text>
</comment>
<dbReference type="GO" id="GO:0030515">
    <property type="term" value="F:snoRNA binding"/>
    <property type="evidence" value="ECO:0007669"/>
    <property type="project" value="TreeGrafter"/>
</dbReference>